<organism evidence="7 8">
    <name type="scientific">Pseudomonas indica</name>
    <dbReference type="NCBI Taxonomy" id="137658"/>
    <lineage>
        <taxon>Bacteria</taxon>
        <taxon>Pseudomonadati</taxon>
        <taxon>Pseudomonadota</taxon>
        <taxon>Gammaproteobacteria</taxon>
        <taxon>Pseudomonadales</taxon>
        <taxon>Pseudomonadaceae</taxon>
        <taxon>Pseudomonas</taxon>
    </lineage>
</organism>
<feature type="transmembrane region" description="Helical" evidence="5">
    <location>
        <begin position="55"/>
        <end position="71"/>
    </location>
</feature>
<proteinExistence type="predicted"/>
<dbReference type="PROSITE" id="PS50887">
    <property type="entry name" value="GGDEF"/>
    <property type="match status" value="1"/>
</dbReference>
<evidence type="ECO:0000256" key="2">
    <source>
        <dbReference type="ARBA" id="ARBA00004533"/>
    </source>
</evidence>
<comment type="cofactor">
    <cofactor evidence="1">
        <name>Mg(2+)</name>
        <dbReference type="ChEBI" id="CHEBI:18420"/>
    </cofactor>
</comment>
<keyword evidence="8" id="KW-1185">Reference proteome</keyword>
<dbReference type="InterPro" id="IPR050469">
    <property type="entry name" value="Diguanylate_Cyclase"/>
</dbReference>
<dbReference type="PANTHER" id="PTHR45138">
    <property type="entry name" value="REGULATORY COMPONENTS OF SENSORY TRANSDUCTION SYSTEM"/>
    <property type="match status" value="1"/>
</dbReference>
<dbReference type="GO" id="GO:0043709">
    <property type="term" value="P:cell adhesion involved in single-species biofilm formation"/>
    <property type="evidence" value="ECO:0007669"/>
    <property type="project" value="TreeGrafter"/>
</dbReference>
<dbReference type="InterPro" id="IPR000160">
    <property type="entry name" value="GGDEF_dom"/>
</dbReference>
<dbReference type="NCBIfam" id="TIGR00254">
    <property type="entry name" value="GGDEF"/>
    <property type="match status" value="1"/>
</dbReference>
<dbReference type="RefSeq" id="WP_084339545.1">
    <property type="nucleotide sequence ID" value="NZ_CBKZNZ010000109.1"/>
</dbReference>
<feature type="transmembrane region" description="Helical" evidence="5">
    <location>
        <begin position="92"/>
        <end position="109"/>
    </location>
</feature>
<feature type="transmembrane region" description="Helical" evidence="5">
    <location>
        <begin position="141"/>
        <end position="158"/>
    </location>
</feature>
<feature type="transmembrane region" description="Helical" evidence="5">
    <location>
        <begin position="115"/>
        <end position="134"/>
    </location>
</feature>
<dbReference type="InterPro" id="IPR043128">
    <property type="entry name" value="Rev_trsase/Diguanyl_cyclase"/>
</dbReference>
<evidence type="ECO:0000313" key="7">
    <source>
        <dbReference type="EMBL" id="SDL76335.1"/>
    </source>
</evidence>
<keyword evidence="5" id="KW-1133">Transmembrane helix</keyword>
<evidence type="ECO:0000256" key="3">
    <source>
        <dbReference type="ARBA" id="ARBA00012528"/>
    </source>
</evidence>
<evidence type="ECO:0000259" key="6">
    <source>
        <dbReference type="PROSITE" id="PS50887"/>
    </source>
</evidence>
<dbReference type="SUPFAM" id="SSF55073">
    <property type="entry name" value="Nucleotide cyclase"/>
    <property type="match status" value="1"/>
</dbReference>
<name>A0A1G9MRQ9_9PSED</name>
<dbReference type="Gene3D" id="3.30.70.270">
    <property type="match status" value="1"/>
</dbReference>
<reference evidence="7 8" key="1">
    <citation type="submission" date="2016-10" db="EMBL/GenBank/DDBJ databases">
        <authorList>
            <person name="de Groot N.N."/>
        </authorList>
    </citation>
    <scope>NUCLEOTIDE SEQUENCE [LARGE SCALE GENOMIC DNA]</scope>
    <source>
        <strain evidence="7 8">JCM 21544</strain>
    </source>
</reference>
<evidence type="ECO:0000256" key="4">
    <source>
        <dbReference type="ARBA" id="ARBA00034247"/>
    </source>
</evidence>
<dbReference type="GO" id="GO:0052621">
    <property type="term" value="F:diguanylate cyclase activity"/>
    <property type="evidence" value="ECO:0007669"/>
    <property type="project" value="UniProtKB-EC"/>
</dbReference>
<dbReference type="FunFam" id="3.30.70.270:FF:000001">
    <property type="entry name" value="Diguanylate cyclase domain protein"/>
    <property type="match status" value="1"/>
</dbReference>
<dbReference type="CDD" id="cd01949">
    <property type="entry name" value="GGDEF"/>
    <property type="match status" value="1"/>
</dbReference>
<dbReference type="SMART" id="SM00267">
    <property type="entry name" value="GGDEF"/>
    <property type="match status" value="1"/>
</dbReference>
<keyword evidence="5" id="KW-0472">Membrane</keyword>
<protein>
    <recommendedName>
        <fullName evidence="3">diguanylate cyclase</fullName>
        <ecNumber evidence="3">2.7.7.65</ecNumber>
    </recommendedName>
</protein>
<feature type="transmembrane region" description="Helical" evidence="5">
    <location>
        <begin position="31"/>
        <end position="49"/>
    </location>
</feature>
<sequence length="377" mass="42768">MTDAEIPRQLDAFTLWREAVDMRSRSRLGGFYYLFAWLLVWGFSAAPMANWPAGLGLGLLFGLTLALRWLHDLPTSHDPDLLRHWMKRRWQLIHFTSLAWGLVQAWVLLDEAYRDTRLIATLSTIAFSTAMVSTFAMNRRCCALAILLLYLPGLISLSRDDGNLGELVTLTFYFSYLLLALNRSHTDYHGNLALELQLIEQRDRLDTLSRTDSLTQLGNRYQFNNLFPSMVAAAQRQRGSLALVLLDIDYFKHVNDNFGHTAGDLCLQHFAERMRQVFRRDSDALLRLGGEEFGVLMPDTSLEQAQSLAESFRQNLIHRGFEVQGRTLPLTASLGVGCFEPGQDSAESFFKRVDDALYKAKATGRDRMVLASYASAQ</sequence>
<evidence type="ECO:0000313" key="8">
    <source>
        <dbReference type="Proteomes" id="UP000198706"/>
    </source>
</evidence>
<dbReference type="EMBL" id="FNFD01000030">
    <property type="protein sequence ID" value="SDL76335.1"/>
    <property type="molecule type" value="Genomic_DNA"/>
</dbReference>
<keyword evidence="5" id="KW-0812">Transmembrane</keyword>
<comment type="subcellular location">
    <subcellularLocation>
        <location evidence="2">Cell inner membrane</location>
    </subcellularLocation>
</comment>
<feature type="domain" description="GGDEF" evidence="6">
    <location>
        <begin position="239"/>
        <end position="373"/>
    </location>
</feature>
<dbReference type="Pfam" id="PF00990">
    <property type="entry name" value="GGDEF"/>
    <property type="match status" value="1"/>
</dbReference>
<comment type="catalytic activity">
    <reaction evidence="4">
        <text>2 GTP = 3',3'-c-di-GMP + 2 diphosphate</text>
        <dbReference type="Rhea" id="RHEA:24898"/>
        <dbReference type="ChEBI" id="CHEBI:33019"/>
        <dbReference type="ChEBI" id="CHEBI:37565"/>
        <dbReference type="ChEBI" id="CHEBI:58805"/>
        <dbReference type="EC" id="2.7.7.65"/>
    </reaction>
</comment>
<feature type="transmembrane region" description="Helical" evidence="5">
    <location>
        <begin position="164"/>
        <end position="181"/>
    </location>
</feature>
<dbReference type="GO" id="GO:1902201">
    <property type="term" value="P:negative regulation of bacterial-type flagellum-dependent cell motility"/>
    <property type="evidence" value="ECO:0007669"/>
    <property type="project" value="TreeGrafter"/>
</dbReference>
<dbReference type="PANTHER" id="PTHR45138:SF9">
    <property type="entry name" value="DIGUANYLATE CYCLASE DGCM-RELATED"/>
    <property type="match status" value="1"/>
</dbReference>
<dbReference type="InterPro" id="IPR029787">
    <property type="entry name" value="Nucleotide_cyclase"/>
</dbReference>
<dbReference type="GO" id="GO:0005886">
    <property type="term" value="C:plasma membrane"/>
    <property type="evidence" value="ECO:0007669"/>
    <property type="project" value="UniProtKB-SubCell"/>
</dbReference>
<dbReference type="AlphaFoldDB" id="A0A1G9MRQ9"/>
<evidence type="ECO:0000256" key="5">
    <source>
        <dbReference type="SAM" id="Phobius"/>
    </source>
</evidence>
<accession>A0A1G9MRQ9</accession>
<evidence type="ECO:0000256" key="1">
    <source>
        <dbReference type="ARBA" id="ARBA00001946"/>
    </source>
</evidence>
<dbReference type="Proteomes" id="UP000198706">
    <property type="component" value="Unassembled WGS sequence"/>
</dbReference>
<dbReference type="OrthoDB" id="9803824at2"/>
<dbReference type="STRING" id="137658.SAMN05216186_1301"/>
<gene>
    <name evidence="7" type="ORF">SAMN05216186_1301</name>
</gene>
<dbReference type="EC" id="2.7.7.65" evidence="3"/>